<accession>A0A813J906</accession>
<proteinExistence type="inferred from homology"/>
<dbReference type="PROSITE" id="PS50893">
    <property type="entry name" value="ABC_TRANSPORTER_2"/>
    <property type="match status" value="1"/>
</dbReference>
<dbReference type="PROSITE" id="PS00211">
    <property type="entry name" value="ABC_TRANSPORTER_1"/>
    <property type="match status" value="1"/>
</dbReference>
<dbReference type="AlphaFoldDB" id="A0A813J906"/>
<dbReference type="InterPro" id="IPR003593">
    <property type="entry name" value="AAA+_ATPase"/>
</dbReference>
<dbReference type="SUPFAM" id="SSF52540">
    <property type="entry name" value="P-loop containing nucleoside triphosphate hydrolases"/>
    <property type="match status" value="1"/>
</dbReference>
<evidence type="ECO:0000259" key="5">
    <source>
        <dbReference type="PROSITE" id="PS50893"/>
    </source>
</evidence>
<dbReference type="GO" id="GO:0016887">
    <property type="term" value="F:ATP hydrolysis activity"/>
    <property type="evidence" value="ECO:0007669"/>
    <property type="project" value="InterPro"/>
</dbReference>
<dbReference type="InterPro" id="IPR017871">
    <property type="entry name" value="ABC_transporter-like_CS"/>
</dbReference>
<keyword evidence="3" id="KW-0547">Nucleotide-binding</keyword>
<dbReference type="GO" id="GO:0005524">
    <property type="term" value="F:ATP binding"/>
    <property type="evidence" value="ECO:0007669"/>
    <property type="project" value="UniProtKB-KW"/>
</dbReference>
<reference evidence="6" key="1">
    <citation type="submission" date="2021-02" db="EMBL/GenBank/DDBJ databases">
        <authorList>
            <person name="Dougan E. K."/>
            <person name="Rhodes N."/>
            <person name="Thang M."/>
            <person name="Chan C."/>
        </authorList>
    </citation>
    <scope>NUCLEOTIDE SEQUENCE</scope>
</reference>
<dbReference type="EMBL" id="CAJNNW010022263">
    <property type="protein sequence ID" value="CAE8669088.1"/>
    <property type="molecule type" value="Genomic_DNA"/>
</dbReference>
<organism evidence="6 7">
    <name type="scientific">Polarella glacialis</name>
    <name type="common">Dinoflagellate</name>
    <dbReference type="NCBI Taxonomy" id="89957"/>
    <lineage>
        <taxon>Eukaryota</taxon>
        <taxon>Sar</taxon>
        <taxon>Alveolata</taxon>
        <taxon>Dinophyceae</taxon>
        <taxon>Suessiales</taxon>
        <taxon>Suessiaceae</taxon>
        <taxon>Polarella</taxon>
    </lineage>
</organism>
<dbReference type="PANTHER" id="PTHR46743">
    <property type="entry name" value="TEICHOIC ACIDS EXPORT ATP-BINDING PROTEIN TAGH"/>
    <property type="match status" value="1"/>
</dbReference>
<comment type="similarity">
    <text evidence="1">Belongs to the ABC transporter superfamily.</text>
</comment>
<dbReference type="PANTHER" id="PTHR46743:SF2">
    <property type="entry name" value="TEICHOIC ACIDS EXPORT ATP-BINDING PROTEIN TAGH"/>
    <property type="match status" value="1"/>
</dbReference>
<evidence type="ECO:0000313" key="6">
    <source>
        <dbReference type="EMBL" id="CAE8669088.1"/>
    </source>
</evidence>
<dbReference type="InterPro" id="IPR050683">
    <property type="entry name" value="Bact_Polysacc_Export_ATP-bd"/>
</dbReference>
<dbReference type="GO" id="GO:0140359">
    <property type="term" value="F:ABC-type transporter activity"/>
    <property type="evidence" value="ECO:0007669"/>
    <property type="project" value="InterPro"/>
</dbReference>
<dbReference type="SMART" id="SM00382">
    <property type="entry name" value="AAA"/>
    <property type="match status" value="1"/>
</dbReference>
<gene>
    <name evidence="6" type="ORF">PGLA2088_LOCUS17093</name>
</gene>
<dbReference type="InterPro" id="IPR027417">
    <property type="entry name" value="P-loop_NTPase"/>
</dbReference>
<dbReference type="InterPro" id="IPR015860">
    <property type="entry name" value="ABC_transpr_TagH-like"/>
</dbReference>
<dbReference type="CDD" id="cd03220">
    <property type="entry name" value="ABC_KpsT_Wzt"/>
    <property type="match status" value="1"/>
</dbReference>
<dbReference type="Gene3D" id="3.40.50.300">
    <property type="entry name" value="P-loop containing nucleotide triphosphate hydrolases"/>
    <property type="match status" value="1"/>
</dbReference>
<evidence type="ECO:0000256" key="2">
    <source>
        <dbReference type="ARBA" id="ARBA00022448"/>
    </source>
</evidence>
<keyword evidence="4" id="KW-0067">ATP-binding</keyword>
<protein>
    <recommendedName>
        <fullName evidence="5">ABC transporter domain-containing protein</fullName>
    </recommendedName>
</protein>
<sequence length="255" mass="28187">MSKEVLVRVENVSKKFCRDLKTSLWYGVKDLTGELLGGRQGQSELRPKEFWAVKDVSFELRRGECLGLIGRNGAGKSTLLKMLNGLIKPDTGKITMDGRVGALIELGSGFNPILTGRENIYNNGSVLGISKKEIDKVIDEIIAFSEIEKFIDSPVAYYSSGMKVRLGFSVAVHMKPDVLILDEVLAVGDSGFKIKSFNKINEMMKNAAVIFVSHSMPNVAIISNKILLMEYGQMEFHGGKCFHRIDKVLRIIVGG</sequence>
<evidence type="ECO:0000256" key="1">
    <source>
        <dbReference type="ARBA" id="ARBA00005417"/>
    </source>
</evidence>
<dbReference type="Pfam" id="PF00005">
    <property type="entry name" value="ABC_tran"/>
    <property type="match status" value="1"/>
</dbReference>
<name>A0A813J906_POLGL</name>
<comment type="caution">
    <text evidence="6">The sequence shown here is derived from an EMBL/GenBank/DDBJ whole genome shotgun (WGS) entry which is preliminary data.</text>
</comment>
<evidence type="ECO:0000256" key="3">
    <source>
        <dbReference type="ARBA" id="ARBA00022741"/>
    </source>
</evidence>
<dbReference type="GO" id="GO:0016020">
    <property type="term" value="C:membrane"/>
    <property type="evidence" value="ECO:0007669"/>
    <property type="project" value="InterPro"/>
</dbReference>
<feature type="domain" description="ABC transporter" evidence="5">
    <location>
        <begin position="7"/>
        <end position="255"/>
    </location>
</feature>
<keyword evidence="2" id="KW-0813">Transport</keyword>
<evidence type="ECO:0000313" key="7">
    <source>
        <dbReference type="Proteomes" id="UP000626109"/>
    </source>
</evidence>
<dbReference type="InterPro" id="IPR003439">
    <property type="entry name" value="ABC_transporter-like_ATP-bd"/>
</dbReference>
<evidence type="ECO:0000256" key="4">
    <source>
        <dbReference type="ARBA" id="ARBA00022840"/>
    </source>
</evidence>
<dbReference type="Proteomes" id="UP000626109">
    <property type="component" value="Unassembled WGS sequence"/>
</dbReference>